<dbReference type="InterPro" id="IPR016566">
    <property type="entry name" value="UCP010219"/>
</dbReference>
<evidence type="ECO:0000313" key="3">
    <source>
        <dbReference type="Proteomes" id="UP000029278"/>
    </source>
</evidence>
<feature type="transmembrane region" description="Helical" evidence="1">
    <location>
        <begin position="75"/>
        <end position="94"/>
    </location>
</feature>
<dbReference type="STRING" id="44252.DJ90_6419"/>
<organism evidence="2 3">
    <name type="scientific">Paenibacillus macerans</name>
    <name type="common">Bacillus macerans</name>
    <dbReference type="NCBI Taxonomy" id="44252"/>
    <lineage>
        <taxon>Bacteria</taxon>
        <taxon>Bacillati</taxon>
        <taxon>Bacillota</taxon>
        <taxon>Bacilli</taxon>
        <taxon>Bacillales</taxon>
        <taxon>Paenibacillaceae</taxon>
        <taxon>Paenibacillus</taxon>
    </lineage>
</organism>
<feature type="transmembrane region" description="Helical" evidence="1">
    <location>
        <begin position="24"/>
        <end position="43"/>
    </location>
</feature>
<dbReference type="EMBL" id="JMQA01000009">
    <property type="protein sequence ID" value="KFN11419.1"/>
    <property type="molecule type" value="Genomic_DNA"/>
</dbReference>
<keyword evidence="1" id="KW-0812">Transmembrane</keyword>
<dbReference type="HOGENOM" id="CLU_082059_1_1_9"/>
<dbReference type="Pfam" id="PF11361">
    <property type="entry name" value="DUF3159"/>
    <property type="match status" value="1"/>
</dbReference>
<reference evidence="2 3" key="1">
    <citation type="submission" date="2014-04" db="EMBL/GenBank/DDBJ databases">
        <authorList>
            <person name="Bishop-Lilly K.A."/>
            <person name="Broomall S.M."/>
            <person name="Chain P.S."/>
            <person name="Chertkov O."/>
            <person name="Coyne S.R."/>
            <person name="Daligault H.E."/>
            <person name="Davenport K.W."/>
            <person name="Erkkila T."/>
            <person name="Frey K.G."/>
            <person name="Gibbons H.S."/>
            <person name="Gu W."/>
            <person name="Jaissle J."/>
            <person name="Johnson S.L."/>
            <person name="Koroleva G.I."/>
            <person name="Ladner J.T."/>
            <person name="Lo C.-C."/>
            <person name="Minogue T.D."/>
            <person name="Munk C."/>
            <person name="Palacios G.F."/>
            <person name="Redden C.L."/>
            <person name="Rosenzweig C.N."/>
            <person name="Scholz M.B."/>
            <person name="Teshima H."/>
            <person name="Xu Y."/>
        </authorList>
    </citation>
    <scope>NUCLEOTIDE SEQUENCE [LARGE SCALE GENOMIC DNA]</scope>
    <source>
        <strain evidence="2 3">8244</strain>
    </source>
</reference>
<dbReference type="Proteomes" id="UP000029278">
    <property type="component" value="Unassembled WGS sequence"/>
</dbReference>
<protein>
    <submittedName>
        <fullName evidence="2">Intracellular septation A family protein</fullName>
    </submittedName>
</protein>
<evidence type="ECO:0000313" key="2">
    <source>
        <dbReference type="EMBL" id="KFN11419.1"/>
    </source>
</evidence>
<gene>
    <name evidence="2" type="ORF">DJ90_6419</name>
</gene>
<keyword evidence="1" id="KW-0472">Membrane</keyword>
<dbReference type="AlphaFoldDB" id="A0A090ZJ99"/>
<name>A0A090ZJ99_PAEMA</name>
<sequence length="222" mass="25175">MKYSRQTHVKERTSTKMNHTRKEIIITLAVNVVLPYLIYTLLIKHTGSLWALSAASVVPLVDSLYSLIKTRKADMFSAFIFIGLILGVAAVLLGGDERFILLRESYVTGIMGLLFLLSLLLKRPLIYYFAERFTGRDANMEEKWRHLPRFRHTFRLLTAVWGVALVLEAVVKVGLVYILSVPSFLAVSPFASYGIVGVTIWWTVRYVKRVKKQASPGLQPSE</sequence>
<comment type="caution">
    <text evidence="2">The sequence shown here is derived from an EMBL/GenBank/DDBJ whole genome shotgun (WGS) entry which is preliminary data.</text>
</comment>
<accession>A0A090ZJ99</accession>
<keyword evidence="3" id="KW-1185">Reference proteome</keyword>
<dbReference type="PATRIC" id="fig|44252.3.peg.631"/>
<feature type="transmembrane region" description="Helical" evidence="1">
    <location>
        <begin position="49"/>
        <end position="68"/>
    </location>
</feature>
<feature type="transmembrane region" description="Helical" evidence="1">
    <location>
        <begin position="106"/>
        <end position="130"/>
    </location>
</feature>
<evidence type="ECO:0000256" key="1">
    <source>
        <dbReference type="SAM" id="Phobius"/>
    </source>
</evidence>
<proteinExistence type="predicted"/>
<feature type="transmembrane region" description="Helical" evidence="1">
    <location>
        <begin position="184"/>
        <end position="204"/>
    </location>
</feature>
<feature type="transmembrane region" description="Helical" evidence="1">
    <location>
        <begin position="154"/>
        <end position="178"/>
    </location>
</feature>
<dbReference type="NCBIfam" id="NF041646">
    <property type="entry name" value="VC0807_fam"/>
    <property type="match status" value="1"/>
</dbReference>
<keyword evidence="1" id="KW-1133">Transmembrane helix</keyword>